<dbReference type="EMBL" id="PFBZ01000027">
    <property type="protein sequence ID" value="PIT86887.1"/>
    <property type="molecule type" value="Genomic_DNA"/>
</dbReference>
<protein>
    <submittedName>
        <fullName evidence="2">Uncharacterized protein</fullName>
    </submittedName>
</protein>
<evidence type="ECO:0000313" key="3">
    <source>
        <dbReference type="Proteomes" id="UP000229362"/>
    </source>
</evidence>
<gene>
    <name evidence="2" type="ORF">COU33_00675</name>
</gene>
<keyword evidence="1" id="KW-1133">Transmembrane helix</keyword>
<feature type="transmembrane region" description="Helical" evidence="1">
    <location>
        <begin position="95"/>
        <end position="119"/>
    </location>
</feature>
<organism evidence="2 3">
    <name type="scientific">Candidatus Magasanikbacteria bacterium CG10_big_fil_rev_8_21_14_0_10_43_6</name>
    <dbReference type="NCBI Taxonomy" id="1974650"/>
    <lineage>
        <taxon>Bacteria</taxon>
        <taxon>Candidatus Magasanikiibacteriota</taxon>
    </lineage>
</organism>
<proteinExistence type="predicted"/>
<keyword evidence="1" id="KW-0812">Transmembrane</keyword>
<reference evidence="3" key="1">
    <citation type="submission" date="2017-09" db="EMBL/GenBank/DDBJ databases">
        <title>Depth-based differentiation of microbial function through sediment-hosted aquifers and enrichment of novel symbionts in the deep terrestrial subsurface.</title>
        <authorList>
            <person name="Probst A.J."/>
            <person name="Ladd B."/>
            <person name="Jarett J.K."/>
            <person name="Geller-Mcgrath D.E."/>
            <person name="Sieber C.M.K."/>
            <person name="Emerson J.B."/>
            <person name="Anantharaman K."/>
            <person name="Thomas B.C."/>
            <person name="Malmstrom R."/>
            <person name="Stieglmeier M."/>
            <person name="Klingl A."/>
            <person name="Woyke T."/>
            <person name="Ryan C.M."/>
            <person name="Banfield J.F."/>
        </authorList>
    </citation>
    <scope>NUCLEOTIDE SEQUENCE [LARGE SCALE GENOMIC DNA]</scope>
</reference>
<comment type="caution">
    <text evidence="2">The sequence shown here is derived from an EMBL/GenBank/DDBJ whole genome shotgun (WGS) entry which is preliminary data.</text>
</comment>
<accession>A0A2M6W254</accession>
<evidence type="ECO:0000313" key="2">
    <source>
        <dbReference type="EMBL" id="PIT86887.1"/>
    </source>
</evidence>
<feature type="transmembrane region" description="Helical" evidence="1">
    <location>
        <begin position="21"/>
        <end position="40"/>
    </location>
</feature>
<evidence type="ECO:0000256" key="1">
    <source>
        <dbReference type="SAM" id="Phobius"/>
    </source>
</evidence>
<feature type="transmembrane region" description="Helical" evidence="1">
    <location>
        <begin position="52"/>
        <end position="74"/>
    </location>
</feature>
<keyword evidence="1" id="KW-0472">Membrane</keyword>
<sequence length="123" mass="14181">MPTNKNAKRGSEKLIRAFESIQGFIFILWTVFSILMFAFATEVMDSQDERTFRFLFESYFMPGTLFCLWLYLFIRSVRGIVERNFFVRAAGKHYLGLLGVLLNTIVGIIAGTMLVLVVFSNLF</sequence>
<dbReference type="AlphaFoldDB" id="A0A2M6W254"/>
<name>A0A2M6W254_9BACT</name>
<dbReference type="Proteomes" id="UP000229362">
    <property type="component" value="Unassembled WGS sequence"/>
</dbReference>